<dbReference type="GO" id="GO:0016987">
    <property type="term" value="F:sigma factor activity"/>
    <property type="evidence" value="ECO:0007669"/>
    <property type="project" value="UniProtKB-KW"/>
</dbReference>
<keyword evidence="1" id="KW-0805">Transcription regulation</keyword>
<dbReference type="InterPro" id="IPR014284">
    <property type="entry name" value="RNA_pol_sigma-70_dom"/>
</dbReference>
<dbReference type="InterPro" id="IPR013324">
    <property type="entry name" value="RNA_pol_sigma_r3/r4-like"/>
</dbReference>
<dbReference type="NCBIfam" id="TIGR02937">
    <property type="entry name" value="sigma70-ECF"/>
    <property type="match status" value="1"/>
</dbReference>
<keyword evidence="2" id="KW-0731">Sigma factor</keyword>
<evidence type="ECO:0000256" key="1">
    <source>
        <dbReference type="ARBA" id="ARBA00023015"/>
    </source>
</evidence>
<feature type="domain" description="RNA polymerase sigma factor 70 region 4 type 2" evidence="5">
    <location>
        <begin position="135"/>
        <end position="186"/>
    </location>
</feature>
<keyword evidence="3" id="KW-0238">DNA-binding</keyword>
<comment type="caution">
    <text evidence="6">The sequence shown here is derived from an EMBL/GenBank/DDBJ whole genome shotgun (WGS) entry which is preliminary data.</text>
</comment>
<dbReference type="Proteomes" id="UP000236075">
    <property type="component" value="Unassembled WGS sequence"/>
</dbReference>
<reference evidence="6 7" key="1">
    <citation type="journal article" date="2017" name="BMC Genomics">
        <title>Genome sequencing of 39 Akkermansia muciniphila isolates reveals its population structure, genomic and functional diverisity, and global distribution in mammalian gut microbiotas.</title>
        <authorList>
            <person name="Guo X."/>
            <person name="Li S."/>
            <person name="Zhang J."/>
            <person name="Wu F."/>
            <person name="Li X."/>
            <person name="Wu D."/>
            <person name="Zhang M."/>
            <person name="Ou Z."/>
            <person name="Jie Z."/>
            <person name="Yan Q."/>
            <person name="Li P."/>
            <person name="Yi J."/>
            <person name="Peng Y."/>
        </authorList>
    </citation>
    <scope>NUCLEOTIDE SEQUENCE [LARGE SCALE GENOMIC DNA]</scope>
    <source>
        <strain evidence="6 7">GP28</strain>
    </source>
</reference>
<evidence type="ECO:0000313" key="7">
    <source>
        <dbReference type="Proteomes" id="UP000236075"/>
    </source>
</evidence>
<proteinExistence type="predicted"/>
<dbReference type="RefSeq" id="WP_102747007.1">
    <property type="nucleotide sequence ID" value="NZ_AP021898.1"/>
</dbReference>
<dbReference type="EMBL" id="PJLB01000012">
    <property type="protein sequence ID" value="PNC99918.1"/>
    <property type="molecule type" value="Genomic_DNA"/>
</dbReference>
<dbReference type="PANTHER" id="PTHR43133">
    <property type="entry name" value="RNA POLYMERASE ECF-TYPE SIGMA FACTO"/>
    <property type="match status" value="1"/>
</dbReference>
<evidence type="ECO:0000259" key="5">
    <source>
        <dbReference type="Pfam" id="PF08281"/>
    </source>
</evidence>
<accession>A0AAX0WI44</accession>
<dbReference type="InterPro" id="IPR036388">
    <property type="entry name" value="WH-like_DNA-bd_sf"/>
</dbReference>
<name>A0AAX0WI44_9BACT</name>
<keyword evidence="4" id="KW-0804">Transcription</keyword>
<dbReference type="CDD" id="cd06171">
    <property type="entry name" value="Sigma70_r4"/>
    <property type="match status" value="1"/>
</dbReference>
<evidence type="ECO:0000256" key="4">
    <source>
        <dbReference type="ARBA" id="ARBA00023163"/>
    </source>
</evidence>
<dbReference type="Gene3D" id="1.10.10.10">
    <property type="entry name" value="Winged helix-like DNA-binding domain superfamily/Winged helix DNA-binding domain"/>
    <property type="match status" value="1"/>
</dbReference>
<gene>
    <name evidence="6" type="ORF">CXT95_10940</name>
</gene>
<organism evidence="6 7">
    <name type="scientific">Akkermansia muciniphila</name>
    <dbReference type="NCBI Taxonomy" id="239935"/>
    <lineage>
        <taxon>Bacteria</taxon>
        <taxon>Pseudomonadati</taxon>
        <taxon>Verrucomicrobiota</taxon>
        <taxon>Verrucomicrobiia</taxon>
        <taxon>Verrucomicrobiales</taxon>
        <taxon>Akkermansiaceae</taxon>
        <taxon>Akkermansia</taxon>
    </lineage>
</organism>
<dbReference type="Pfam" id="PF08281">
    <property type="entry name" value="Sigma70_r4_2"/>
    <property type="match status" value="1"/>
</dbReference>
<dbReference type="GO" id="GO:0003677">
    <property type="term" value="F:DNA binding"/>
    <property type="evidence" value="ECO:0007669"/>
    <property type="project" value="UniProtKB-KW"/>
</dbReference>
<dbReference type="GeneID" id="60880635"/>
<protein>
    <recommendedName>
        <fullName evidence="5">RNA polymerase sigma factor 70 region 4 type 2 domain-containing protein</fullName>
    </recommendedName>
</protein>
<sequence length="198" mass="22701">MTQAETACPDVWGSHFLEYRGRLLALARRNLNPVLARRVSAEDVVQEALLAACGKMVFFENNPEIPVYFKLRMILFQTLTAMERKHLQCLKRDACREVNVTDDSVGSAARLDWNRFADTVTGPLTRAVRADRYTLLRKAVEALPENDRQILELRHFDDMSNADCAEVLHIGPKAASIRYVRALQRLRKQLMELTEFQP</sequence>
<evidence type="ECO:0000313" key="6">
    <source>
        <dbReference type="EMBL" id="PNC99918.1"/>
    </source>
</evidence>
<dbReference type="PANTHER" id="PTHR43133:SF8">
    <property type="entry name" value="RNA POLYMERASE SIGMA FACTOR HI_1459-RELATED"/>
    <property type="match status" value="1"/>
</dbReference>
<dbReference type="InterPro" id="IPR039425">
    <property type="entry name" value="RNA_pol_sigma-70-like"/>
</dbReference>
<evidence type="ECO:0000256" key="3">
    <source>
        <dbReference type="ARBA" id="ARBA00023125"/>
    </source>
</evidence>
<evidence type="ECO:0000256" key="2">
    <source>
        <dbReference type="ARBA" id="ARBA00023082"/>
    </source>
</evidence>
<dbReference type="InterPro" id="IPR013249">
    <property type="entry name" value="RNA_pol_sigma70_r4_t2"/>
</dbReference>
<dbReference type="AlphaFoldDB" id="A0AAX0WI44"/>
<dbReference type="GO" id="GO:0006352">
    <property type="term" value="P:DNA-templated transcription initiation"/>
    <property type="evidence" value="ECO:0007669"/>
    <property type="project" value="InterPro"/>
</dbReference>
<dbReference type="SUPFAM" id="SSF88659">
    <property type="entry name" value="Sigma3 and sigma4 domains of RNA polymerase sigma factors"/>
    <property type="match status" value="1"/>
</dbReference>